<dbReference type="Pfam" id="PF00483">
    <property type="entry name" value="NTP_transferase"/>
    <property type="match status" value="1"/>
</dbReference>
<evidence type="ECO:0000313" key="3">
    <source>
        <dbReference type="Proteomes" id="UP000282323"/>
    </source>
</evidence>
<evidence type="ECO:0000313" key="2">
    <source>
        <dbReference type="EMBL" id="RQG97186.1"/>
    </source>
</evidence>
<dbReference type="Gene3D" id="3.90.550.10">
    <property type="entry name" value="Spore Coat Polysaccharide Biosynthesis Protein SpsA, Chain A"/>
    <property type="match status" value="1"/>
</dbReference>
<protein>
    <submittedName>
        <fullName evidence="2">NDP-sugar synthase</fullName>
    </submittedName>
</protein>
<proteinExistence type="predicted"/>
<keyword evidence="3" id="KW-1185">Reference proteome</keyword>
<accession>A0A3N6MRA7</accession>
<dbReference type="InterPro" id="IPR005835">
    <property type="entry name" value="NTP_transferase_dom"/>
</dbReference>
<name>A0A3N6MRA7_NATCH</name>
<organism evidence="2 3">
    <name type="scientific">Natrarchaeobius chitinivorans</name>
    <dbReference type="NCBI Taxonomy" id="1679083"/>
    <lineage>
        <taxon>Archaea</taxon>
        <taxon>Methanobacteriati</taxon>
        <taxon>Methanobacteriota</taxon>
        <taxon>Stenosarchaea group</taxon>
        <taxon>Halobacteria</taxon>
        <taxon>Halobacteriales</taxon>
        <taxon>Natrialbaceae</taxon>
        <taxon>Natrarchaeobius</taxon>
    </lineage>
</organism>
<reference evidence="2 3" key="1">
    <citation type="submission" date="2018-10" db="EMBL/GenBank/DDBJ databases">
        <title>Natrarchaeobius chitinivorans gen. nov., sp. nov., and Natrarchaeobius haloalkaliphilus sp. nov., alkaliphilic, chitin-utilizing haloarchaea from hypersaline alkaline lakes.</title>
        <authorList>
            <person name="Sorokin D.Y."/>
            <person name="Elcheninov A.G."/>
            <person name="Kostrikina N.A."/>
            <person name="Bale N.J."/>
            <person name="Sinninghe Damste J.S."/>
            <person name="Khijniak T.V."/>
            <person name="Kublanov I.V."/>
            <person name="Toshchakov S.V."/>
        </authorList>
    </citation>
    <scope>NUCLEOTIDE SEQUENCE [LARGE SCALE GENOMIC DNA]</scope>
    <source>
        <strain evidence="2 3">AArcht4T</strain>
    </source>
</reference>
<comment type="caution">
    <text evidence="2">The sequence shown here is derived from an EMBL/GenBank/DDBJ whole genome shotgun (WGS) entry which is preliminary data.</text>
</comment>
<dbReference type="RefSeq" id="WP_124194307.1">
    <property type="nucleotide sequence ID" value="NZ_REGA01000002.1"/>
</dbReference>
<dbReference type="CDD" id="cd04181">
    <property type="entry name" value="NTP_transferase"/>
    <property type="match status" value="1"/>
</dbReference>
<dbReference type="OrthoDB" id="15372at2157"/>
<gene>
    <name evidence="2" type="ORF">EA473_03700</name>
</gene>
<dbReference type="PANTHER" id="PTHR42883:SF2">
    <property type="entry name" value="THYMIDYLYLTRANSFERASE"/>
    <property type="match status" value="1"/>
</dbReference>
<dbReference type="AlphaFoldDB" id="A0A3N6MRA7"/>
<dbReference type="InterPro" id="IPR029044">
    <property type="entry name" value="Nucleotide-diphossugar_trans"/>
</dbReference>
<evidence type="ECO:0000259" key="1">
    <source>
        <dbReference type="Pfam" id="PF00483"/>
    </source>
</evidence>
<dbReference type="PANTHER" id="PTHR42883">
    <property type="entry name" value="GLUCOSE-1-PHOSPHATE THYMIDYLTRANSFERASE"/>
    <property type="match status" value="1"/>
</dbReference>
<sequence>MKAIVLAGGYATRLWPITRHRPKMFLPVGDATVIDRIFTELEADDRISEVFVSTNRRFADHFREHLSSSRYEKLTLTVEETTAETEKLGVVGALSQLVEREGIEEDTVVIAGDNLLSFDVSEFVDAFQSGTSPLLAVYDVGSVDRASSYGVVAVDDGEVADFTEKPANPESSLVSIACYGFPAEALSLLSTYLEDGNNPDEPGWFVQWLLEREAIRAFTFDEAWFDIGTPESYLDAVAWHLEGETRVAESATVEGTTMGENVHVMSGAEVTDAYLTESIVFPNATIDDCEVRSSIIDRDTDLDGLQFNGALVGAHTQISNGP</sequence>
<dbReference type="SUPFAM" id="SSF53448">
    <property type="entry name" value="Nucleotide-diphospho-sugar transferases"/>
    <property type="match status" value="1"/>
</dbReference>
<dbReference type="EMBL" id="REGA01000002">
    <property type="protein sequence ID" value="RQG97186.1"/>
    <property type="molecule type" value="Genomic_DNA"/>
</dbReference>
<feature type="domain" description="Nucleotidyl transferase" evidence="1">
    <location>
        <begin position="2"/>
        <end position="237"/>
    </location>
</feature>
<dbReference type="Proteomes" id="UP000282323">
    <property type="component" value="Unassembled WGS sequence"/>
</dbReference>